<dbReference type="GO" id="GO:0019825">
    <property type="term" value="F:oxygen binding"/>
    <property type="evidence" value="ECO:0007669"/>
    <property type="project" value="InterPro"/>
</dbReference>
<dbReference type="AlphaFoldDB" id="A0AAD1G1K5"/>
<name>A0AAD1G1K5_SPHMI</name>
<evidence type="ECO:0000256" key="4">
    <source>
        <dbReference type="ARBA" id="ARBA00022723"/>
    </source>
</evidence>
<evidence type="ECO:0000313" key="6">
    <source>
        <dbReference type="EMBL" id="BBE34992.1"/>
    </source>
</evidence>
<dbReference type="Proteomes" id="UP000275727">
    <property type="component" value="Chromosome"/>
</dbReference>
<evidence type="ECO:0000256" key="3">
    <source>
        <dbReference type="ARBA" id="ARBA00022617"/>
    </source>
</evidence>
<protein>
    <recommendedName>
        <fullName evidence="8">Hemoglobin</fullName>
    </recommendedName>
</protein>
<dbReference type="EMBL" id="AP018711">
    <property type="protein sequence ID" value="BBE34992.1"/>
    <property type="molecule type" value="Genomic_DNA"/>
</dbReference>
<organism evidence="6 7">
    <name type="scientific">Sphingosinicella microcystinivorans</name>
    <dbReference type="NCBI Taxonomy" id="335406"/>
    <lineage>
        <taxon>Bacteria</taxon>
        <taxon>Pseudomonadati</taxon>
        <taxon>Pseudomonadota</taxon>
        <taxon>Alphaproteobacteria</taxon>
        <taxon>Sphingomonadales</taxon>
        <taxon>Sphingosinicellaceae</taxon>
        <taxon>Sphingosinicella</taxon>
    </lineage>
</organism>
<dbReference type="PROSITE" id="PS01213">
    <property type="entry name" value="GLOBIN_FAM_2"/>
    <property type="match status" value="1"/>
</dbReference>
<evidence type="ECO:0000313" key="7">
    <source>
        <dbReference type="Proteomes" id="UP000275727"/>
    </source>
</evidence>
<dbReference type="GO" id="GO:0015671">
    <property type="term" value="P:oxygen transport"/>
    <property type="evidence" value="ECO:0007669"/>
    <property type="project" value="InterPro"/>
</dbReference>
<dbReference type="Pfam" id="PF01152">
    <property type="entry name" value="Bac_globin"/>
    <property type="match status" value="1"/>
</dbReference>
<keyword evidence="2" id="KW-0813">Transport</keyword>
<proteinExistence type="predicted"/>
<dbReference type="CDD" id="cd14773">
    <property type="entry name" value="TrHb2_PhHbO-like_O"/>
    <property type="match status" value="1"/>
</dbReference>
<dbReference type="InterPro" id="IPR009050">
    <property type="entry name" value="Globin-like_sf"/>
</dbReference>
<accession>A0AAD1G1K5</accession>
<dbReference type="GO" id="GO:0020037">
    <property type="term" value="F:heme binding"/>
    <property type="evidence" value="ECO:0007669"/>
    <property type="project" value="InterPro"/>
</dbReference>
<keyword evidence="4" id="KW-0479">Metal-binding</keyword>
<gene>
    <name evidence="6" type="ORF">SmB9_26500</name>
</gene>
<dbReference type="InterPro" id="IPR001486">
    <property type="entry name" value="Hemoglobin_trunc"/>
</dbReference>
<evidence type="ECO:0008006" key="8">
    <source>
        <dbReference type="Google" id="ProtNLM"/>
    </source>
</evidence>
<evidence type="ECO:0000256" key="5">
    <source>
        <dbReference type="ARBA" id="ARBA00023004"/>
    </source>
</evidence>
<dbReference type="InterPro" id="IPR012292">
    <property type="entry name" value="Globin/Proto"/>
</dbReference>
<dbReference type="KEGG" id="smic:SmB9_26500"/>
<dbReference type="Gene3D" id="1.10.490.10">
    <property type="entry name" value="Globins"/>
    <property type="match status" value="1"/>
</dbReference>
<sequence>MIWIKENSPEARLIVCMSESGTSTTPYDSLGGEAAVRRFVDRFYDLMESEPEYSALRAMHAPDLAPMRRSLAGFLTGWLGGPRQWFEENVGVCVMSAHAALPITAETSRQWTDAMARALTESNIDADLAARMNDAFEKMAGGMSRMAANRDN</sequence>
<dbReference type="InterPro" id="IPR019795">
    <property type="entry name" value="Globin_bac-like_CS"/>
</dbReference>
<dbReference type="GO" id="GO:0046872">
    <property type="term" value="F:metal ion binding"/>
    <property type="evidence" value="ECO:0007669"/>
    <property type="project" value="UniProtKB-KW"/>
</dbReference>
<dbReference type="SUPFAM" id="SSF46458">
    <property type="entry name" value="Globin-like"/>
    <property type="match status" value="1"/>
</dbReference>
<evidence type="ECO:0000256" key="1">
    <source>
        <dbReference type="ARBA" id="ARBA00001971"/>
    </source>
</evidence>
<comment type="cofactor">
    <cofactor evidence="1">
        <name>heme</name>
        <dbReference type="ChEBI" id="CHEBI:30413"/>
    </cofactor>
</comment>
<keyword evidence="3" id="KW-0349">Heme</keyword>
<keyword evidence="5" id="KW-0408">Iron</keyword>
<evidence type="ECO:0000256" key="2">
    <source>
        <dbReference type="ARBA" id="ARBA00022448"/>
    </source>
</evidence>
<reference evidence="6 7" key="1">
    <citation type="submission" date="2018-06" db="EMBL/GenBank/DDBJ databases">
        <title>Complete Genome Sequence of the Microcystin-Degrading Bacterium Sphingosinicella microcystinivorans Strain B-9.</title>
        <authorList>
            <person name="Jin H."/>
            <person name="Nishizawa T."/>
            <person name="Guo Y."/>
            <person name="Nishizawa A."/>
            <person name="Park H."/>
            <person name="Kato H."/>
            <person name="Tsuji K."/>
            <person name="Harada K."/>
        </authorList>
    </citation>
    <scope>NUCLEOTIDE SEQUENCE [LARGE SCALE GENOMIC DNA]</scope>
    <source>
        <strain evidence="6 7">B9</strain>
    </source>
</reference>